<gene>
    <name evidence="1" type="ORF">HINF_LOCUS13430</name>
    <name evidence="2" type="ORF">HINF_LOCUS26627</name>
</gene>
<protein>
    <submittedName>
        <fullName evidence="2">Hypothetical_protein</fullName>
    </submittedName>
</protein>
<comment type="caution">
    <text evidence="1">The sequence shown here is derived from an EMBL/GenBank/DDBJ whole genome shotgun (WGS) entry which is preliminary data.</text>
</comment>
<organism evidence="1">
    <name type="scientific">Hexamita inflata</name>
    <dbReference type="NCBI Taxonomy" id="28002"/>
    <lineage>
        <taxon>Eukaryota</taxon>
        <taxon>Metamonada</taxon>
        <taxon>Diplomonadida</taxon>
        <taxon>Hexamitidae</taxon>
        <taxon>Hexamitinae</taxon>
        <taxon>Hexamita</taxon>
    </lineage>
</organism>
<keyword evidence="3" id="KW-1185">Reference proteome</keyword>
<evidence type="ECO:0000313" key="3">
    <source>
        <dbReference type="Proteomes" id="UP001642409"/>
    </source>
</evidence>
<dbReference type="EMBL" id="CATOUU010000347">
    <property type="protein sequence ID" value="CAI9925785.1"/>
    <property type="molecule type" value="Genomic_DNA"/>
</dbReference>
<dbReference type="Proteomes" id="UP001642409">
    <property type="component" value="Unassembled WGS sequence"/>
</dbReference>
<accession>A0AA86NVD4</accession>
<name>A0AA86NVD4_9EUKA</name>
<sequence length="110" mass="12501">MIIFQSNCYQIKIKVVSKEHGKLKVSVLKVTSNSIKIIGLQSKSATWTLPGRTCDDISEGTVQILYLNILQQNIEYNFSLNFKVKTIIVTQIELNHSLIIQISPLHFQLV</sequence>
<dbReference type="EMBL" id="CAXDID020000081">
    <property type="protein sequence ID" value="CAL6018766.1"/>
    <property type="molecule type" value="Genomic_DNA"/>
</dbReference>
<reference evidence="1" key="1">
    <citation type="submission" date="2023-06" db="EMBL/GenBank/DDBJ databases">
        <authorList>
            <person name="Kurt Z."/>
        </authorList>
    </citation>
    <scope>NUCLEOTIDE SEQUENCE</scope>
</reference>
<proteinExistence type="predicted"/>
<evidence type="ECO:0000313" key="1">
    <source>
        <dbReference type="EMBL" id="CAI9925785.1"/>
    </source>
</evidence>
<reference evidence="2 3" key="2">
    <citation type="submission" date="2024-07" db="EMBL/GenBank/DDBJ databases">
        <authorList>
            <person name="Akdeniz Z."/>
        </authorList>
    </citation>
    <scope>NUCLEOTIDE SEQUENCE [LARGE SCALE GENOMIC DNA]</scope>
</reference>
<dbReference type="AlphaFoldDB" id="A0AA86NVD4"/>
<evidence type="ECO:0000313" key="2">
    <source>
        <dbReference type="EMBL" id="CAL6018766.1"/>
    </source>
</evidence>